<evidence type="ECO:0000313" key="3">
    <source>
        <dbReference type="Proteomes" id="UP001501532"/>
    </source>
</evidence>
<feature type="transmembrane region" description="Helical" evidence="1">
    <location>
        <begin position="49"/>
        <end position="74"/>
    </location>
</feature>
<evidence type="ECO:0000313" key="2">
    <source>
        <dbReference type="EMBL" id="GAA3049226.1"/>
    </source>
</evidence>
<name>A0ABP6LKZ7_9ACTN</name>
<comment type="caution">
    <text evidence="2">The sequence shown here is derived from an EMBL/GenBank/DDBJ whole genome shotgun (WGS) entry which is preliminary data.</text>
</comment>
<feature type="transmembrane region" description="Helical" evidence="1">
    <location>
        <begin position="86"/>
        <end position="108"/>
    </location>
</feature>
<dbReference type="EMBL" id="BAAAUF010000029">
    <property type="protein sequence ID" value="GAA3049226.1"/>
    <property type="molecule type" value="Genomic_DNA"/>
</dbReference>
<feature type="transmembrane region" description="Helical" evidence="1">
    <location>
        <begin position="20"/>
        <end position="37"/>
    </location>
</feature>
<dbReference type="Pfam" id="PF09948">
    <property type="entry name" value="PpoB2"/>
    <property type="match status" value="1"/>
</dbReference>
<sequence length="270" mass="27560">MGGVTRTTVTVRRTGRDTGLVLVTAAAAWVWLVLHRGGMGSPTTAGDLLAFVGVWTVMMAAMMLPGTAPIASLYARTATAHRAPRVIAFTTGYVLVWAAAGLPAYALAVGADRVAGAHATTGTAVASALFAVNGVYQLSNLKDRCLVKCRSPIGLMLRYASYRGPTRHLRAGAHHGAYCLGCCWSLMLLFAAFGVMNLWAMVGLAAVVAAEKRMPGGYLVARVVGVASLALAVAVFWVPALAPDLTGGGMGGMGMGGTSGPGGGGGMHVV</sequence>
<keyword evidence="1" id="KW-0812">Transmembrane</keyword>
<evidence type="ECO:0000256" key="1">
    <source>
        <dbReference type="SAM" id="Phobius"/>
    </source>
</evidence>
<keyword evidence="3" id="KW-1185">Reference proteome</keyword>
<accession>A0ABP6LKZ7</accession>
<dbReference type="Proteomes" id="UP001501532">
    <property type="component" value="Unassembled WGS sequence"/>
</dbReference>
<reference evidence="3" key="1">
    <citation type="journal article" date="2019" name="Int. J. Syst. Evol. Microbiol.">
        <title>The Global Catalogue of Microorganisms (GCM) 10K type strain sequencing project: providing services to taxonomists for standard genome sequencing and annotation.</title>
        <authorList>
            <consortium name="The Broad Institute Genomics Platform"/>
            <consortium name="The Broad Institute Genome Sequencing Center for Infectious Disease"/>
            <person name="Wu L."/>
            <person name="Ma J."/>
        </authorList>
    </citation>
    <scope>NUCLEOTIDE SEQUENCE [LARGE SCALE GENOMIC DNA]</scope>
    <source>
        <strain evidence="3">JCM 9091</strain>
    </source>
</reference>
<keyword evidence="1" id="KW-0472">Membrane</keyword>
<gene>
    <name evidence="2" type="ORF">GCM10010448_35270</name>
</gene>
<proteinExistence type="predicted"/>
<organism evidence="2 3">
    <name type="scientific">Streptomyces glomeratus</name>
    <dbReference type="NCBI Taxonomy" id="284452"/>
    <lineage>
        <taxon>Bacteria</taxon>
        <taxon>Bacillati</taxon>
        <taxon>Actinomycetota</taxon>
        <taxon>Actinomycetes</taxon>
        <taxon>Kitasatosporales</taxon>
        <taxon>Streptomycetaceae</taxon>
        <taxon>Streptomyces</taxon>
    </lineage>
</organism>
<feature type="transmembrane region" description="Helical" evidence="1">
    <location>
        <begin position="177"/>
        <end position="199"/>
    </location>
</feature>
<keyword evidence="1" id="KW-1133">Transmembrane helix</keyword>
<dbReference type="InterPro" id="IPR018688">
    <property type="entry name" value="PpoB2-like"/>
</dbReference>
<protein>
    <submittedName>
        <fullName evidence="2">DUF2182 domain-containing protein</fullName>
    </submittedName>
</protein>
<feature type="transmembrane region" description="Helical" evidence="1">
    <location>
        <begin position="114"/>
        <end position="136"/>
    </location>
</feature>
<feature type="transmembrane region" description="Helical" evidence="1">
    <location>
        <begin position="219"/>
        <end position="242"/>
    </location>
</feature>